<dbReference type="AlphaFoldDB" id="A0AAV9XU58"/>
<evidence type="ECO:0000256" key="1">
    <source>
        <dbReference type="ARBA" id="ARBA00006351"/>
    </source>
</evidence>
<keyword evidence="4" id="KW-0479">Metal-binding</keyword>
<dbReference type="Pfam" id="PF01501">
    <property type="entry name" value="Glyco_transf_8"/>
    <property type="match status" value="1"/>
</dbReference>
<dbReference type="InterPro" id="IPR050748">
    <property type="entry name" value="Glycosyltrans_8_dom-fam"/>
</dbReference>
<evidence type="ECO:0000313" key="6">
    <source>
        <dbReference type="EMBL" id="KAK6587799.1"/>
    </source>
</evidence>
<evidence type="ECO:0000256" key="2">
    <source>
        <dbReference type="ARBA" id="ARBA00022676"/>
    </source>
</evidence>
<evidence type="ECO:0000256" key="4">
    <source>
        <dbReference type="ARBA" id="ARBA00022723"/>
    </source>
</evidence>
<keyword evidence="5" id="KW-0472">Membrane</keyword>
<evidence type="ECO:0000313" key="7">
    <source>
        <dbReference type="Proteomes" id="UP001311799"/>
    </source>
</evidence>
<sequence length="528" mass="61752">MTKKQIISLIFVLTSAIICFVIPFITGLTSVNIFNRKNKSIFKSLSDIESNIVTYDITFSSDSDVFPLFPTLLNSIHSHLLENEFANIHIITMPDVTKVDHSIFLDMMEKLGFLKKLRIIFYPFKFNIKYKQTLKHVSQATMCRLLMTKILDSSINKLLYLDTDVIVNYPLRELFDIEIKSECGIVARSSTNSNLINEWLKKDGLSNYLHYSGKRSFNAGVLLVDLEKLRRNNFVDETLDLVQKWGINDQIALNLYCNGDYDELPIDYNFWAGRDSVNDIGKHKIVHFAGPNKPWKINYQPYEEQLLWYKYSLSYPEGNKNIPPIRPTYILLVKYNNDITIPETILNEKLCRYMINIVAINYKGKNKIELEEKIKEYSKKIWIEYTFVNINIDNNNNNNSDNVISKYVFLKTPQLFGEYVSELYLVMNSIPESRNICSVHENSENNDIEEMIDQKNEVNDYHYYSNNQVLDKLDNMCLNMNDGLYKINLLKLREKKENIKNIIERNKESNTFNKLCANNTNSYIEVHS</sequence>
<accession>A0AAV9XU58</accession>
<feature type="transmembrane region" description="Helical" evidence="5">
    <location>
        <begin position="6"/>
        <end position="34"/>
    </location>
</feature>
<protein>
    <submittedName>
        <fullName evidence="6">Glycosyl transferase family 8</fullName>
    </submittedName>
</protein>
<dbReference type="EMBL" id="JAWDEY010000036">
    <property type="protein sequence ID" value="KAK6587799.1"/>
    <property type="molecule type" value="Genomic_DNA"/>
</dbReference>
<keyword evidence="2" id="KW-0328">Glycosyltransferase</keyword>
<dbReference type="Gene3D" id="3.90.550.10">
    <property type="entry name" value="Spore Coat Polysaccharide Biosynthesis Protein SpsA, Chain A"/>
    <property type="match status" value="1"/>
</dbReference>
<keyword evidence="7" id="KW-1185">Reference proteome</keyword>
<reference evidence="6 7" key="1">
    <citation type="submission" date="2023-10" db="EMBL/GenBank/DDBJ databases">
        <title>Comparative genomics analysis reveals potential genetic determinants of host preference in Cryptosporidium xiaoi.</title>
        <authorList>
            <person name="Xiao L."/>
            <person name="Li J."/>
        </authorList>
    </citation>
    <scope>NUCLEOTIDE SEQUENCE [LARGE SCALE GENOMIC DNA]</scope>
    <source>
        <strain evidence="6 7">52996</strain>
    </source>
</reference>
<dbReference type="GO" id="GO:0046872">
    <property type="term" value="F:metal ion binding"/>
    <property type="evidence" value="ECO:0007669"/>
    <property type="project" value="UniProtKB-KW"/>
</dbReference>
<dbReference type="InterPro" id="IPR002495">
    <property type="entry name" value="Glyco_trans_8"/>
</dbReference>
<dbReference type="GO" id="GO:0016757">
    <property type="term" value="F:glycosyltransferase activity"/>
    <property type="evidence" value="ECO:0007669"/>
    <property type="project" value="UniProtKB-KW"/>
</dbReference>
<evidence type="ECO:0000256" key="3">
    <source>
        <dbReference type="ARBA" id="ARBA00022679"/>
    </source>
</evidence>
<dbReference type="SUPFAM" id="SSF53448">
    <property type="entry name" value="Nucleotide-diphospho-sugar transferases"/>
    <property type="match status" value="1"/>
</dbReference>
<dbReference type="Proteomes" id="UP001311799">
    <property type="component" value="Unassembled WGS sequence"/>
</dbReference>
<organism evidence="6 7">
    <name type="scientific">Cryptosporidium xiaoi</name>
    <dbReference type="NCBI Taxonomy" id="659607"/>
    <lineage>
        <taxon>Eukaryota</taxon>
        <taxon>Sar</taxon>
        <taxon>Alveolata</taxon>
        <taxon>Apicomplexa</taxon>
        <taxon>Conoidasida</taxon>
        <taxon>Coccidia</taxon>
        <taxon>Eucoccidiorida</taxon>
        <taxon>Eimeriorina</taxon>
        <taxon>Cryptosporidiidae</taxon>
        <taxon>Cryptosporidium</taxon>
    </lineage>
</organism>
<keyword evidence="3 6" id="KW-0808">Transferase</keyword>
<keyword evidence="5" id="KW-1133">Transmembrane helix</keyword>
<dbReference type="PANTHER" id="PTHR13778:SF47">
    <property type="entry name" value="LIPOPOLYSACCHARIDE 1,3-GALACTOSYLTRANSFERASE"/>
    <property type="match status" value="1"/>
</dbReference>
<evidence type="ECO:0000256" key="5">
    <source>
        <dbReference type="SAM" id="Phobius"/>
    </source>
</evidence>
<comment type="similarity">
    <text evidence="1">Belongs to the glycosyltransferase 8 family.</text>
</comment>
<name>A0AAV9XU58_9CRYT</name>
<dbReference type="InterPro" id="IPR029044">
    <property type="entry name" value="Nucleotide-diphossugar_trans"/>
</dbReference>
<comment type="caution">
    <text evidence="6">The sequence shown here is derived from an EMBL/GenBank/DDBJ whole genome shotgun (WGS) entry which is preliminary data.</text>
</comment>
<gene>
    <name evidence="6" type="ORF">RS030_81175</name>
</gene>
<proteinExistence type="inferred from homology"/>
<keyword evidence="5" id="KW-0812">Transmembrane</keyword>
<dbReference type="PANTHER" id="PTHR13778">
    <property type="entry name" value="GLYCOSYLTRANSFERASE 8 DOMAIN-CONTAINING PROTEIN"/>
    <property type="match status" value="1"/>
</dbReference>